<keyword evidence="1" id="KW-0805">Transcription regulation</keyword>
<evidence type="ECO:0000313" key="5">
    <source>
        <dbReference type="EMBL" id="GMA39003.1"/>
    </source>
</evidence>
<dbReference type="InterPro" id="IPR036388">
    <property type="entry name" value="WH-like_DNA-bd_sf"/>
</dbReference>
<dbReference type="PIRSF" id="PIRSF016838">
    <property type="entry name" value="PafC"/>
    <property type="match status" value="1"/>
</dbReference>
<dbReference type="Pfam" id="PF25583">
    <property type="entry name" value="WCX"/>
    <property type="match status" value="1"/>
</dbReference>
<dbReference type="Pfam" id="PF08279">
    <property type="entry name" value="HTH_11"/>
    <property type="match status" value="1"/>
</dbReference>
<organism evidence="5 6">
    <name type="scientific">Mobilicoccus caccae</name>
    <dbReference type="NCBI Taxonomy" id="1859295"/>
    <lineage>
        <taxon>Bacteria</taxon>
        <taxon>Bacillati</taxon>
        <taxon>Actinomycetota</taxon>
        <taxon>Actinomycetes</taxon>
        <taxon>Micrococcales</taxon>
        <taxon>Dermatophilaceae</taxon>
        <taxon>Mobilicoccus</taxon>
    </lineage>
</organism>
<dbReference type="Gene3D" id="1.10.10.10">
    <property type="entry name" value="Winged helix-like DNA-binding domain superfamily/Winged helix DNA-binding domain"/>
    <property type="match status" value="1"/>
</dbReference>
<evidence type="ECO:0000259" key="4">
    <source>
        <dbReference type="PROSITE" id="PS51000"/>
    </source>
</evidence>
<dbReference type="InterPro" id="IPR057727">
    <property type="entry name" value="WCX_dom"/>
</dbReference>
<evidence type="ECO:0000256" key="2">
    <source>
        <dbReference type="ARBA" id="ARBA00023125"/>
    </source>
</evidence>
<dbReference type="SUPFAM" id="SSF46785">
    <property type="entry name" value="Winged helix' DNA-binding domain"/>
    <property type="match status" value="1"/>
</dbReference>
<dbReference type="Proteomes" id="UP001157126">
    <property type="component" value="Unassembled WGS sequence"/>
</dbReference>
<dbReference type="PROSITE" id="PS51000">
    <property type="entry name" value="HTH_DEOR_2"/>
    <property type="match status" value="1"/>
</dbReference>
<comment type="caution">
    <text evidence="5">The sequence shown here is derived from an EMBL/GenBank/DDBJ whole genome shotgun (WGS) entry which is preliminary data.</text>
</comment>
<proteinExistence type="predicted"/>
<reference evidence="6" key="1">
    <citation type="journal article" date="2019" name="Int. J. Syst. Evol. Microbiol.">
        <title>The Global Catalogue of Microorganisms (GCM) 10K type strain sequencing project: providing services to taxonomists for standard genome sequencing and annotation.</title>
        <authorList>
            <consortium name="The Broad Institute Genomics Platform"/>
            <consortium name="The Broad Institute Genome Sequencing Center for Infectious Disease"/>
            <person name="Wu L."/>
            <person name="Ma J."/>
        </authorList>
    </citation>
    <scope>NUCLEOTIDE SEQUENCE [LARGE SCALE GENOMIC DNA]</scope>
    <source>
        <strain evidence="6">NBRC 113072</strain>
    </source>
</reference>
<dbReference type="InterPro" id="IPR001034">
    <property type="entry name" value="DeoR_HTH"/>
</dbReference>
<evidence type="ECO:0000256" key="1">
    <source>
        <dbReference type="ARBA" id="ARBA00023015"/>
    </source>
</evidence>
<evidence type="ECO:0000256" key="3">
    <source>
        <dbReference type="ARBA" id="ARBA00023163"/>
    </source>
</evidence>
<dbReference type="Pfam" id="PF13280">
    <property type="entry name" value="WYL"/>
    <property type="match status" value="1"/>
</dbReference>
<dbReference type="InterPro" id="IPR026881">
    <property type="entry name" value="WYL_dom"/>
</dbReference>
<evidence type="ECO:0000313" key="6">
    <source>
        <dbReference type="Proteomes" id="UP001157126"/>
    </source>
</evidence>
<dbReference type="InterPro" id="IPR028349">
    <property type="entry name" value="PafC-like"/>
</dbReference>
<dbReference type="InterPro" id="IPR018356">
    <property type="entry name" value="Tscrpt_reg_HTH_DeoR_CS"/>
</dbReference>
<name>A0ABQ6IQP1_9MICO</name>
<protein>
    <submittedName>
        <fullName evidence="5">DeoR family transcriptional regulator</fullName>
    </submittedName>
</protein>
<sequence length="323" mass="35785">MTTSERMLRLLSLLQTHRYWPGSELADRLEVSERTLRRDVDRLRGLGYDVDAARGVAGGYQLRAGKTLPPLLLDNDEAVAIAVGLRSHATSVLDGGGEVAVRALTKVVAMMPPALRGRMEALDAAMPGALTGPNGHGRRRATIDATILTTLAACCRDHDIVRFGYVAHSGERTDRRVEPHQLVSYAQRWYLVAFDLVRQDWRSFRLDRVDDVRVFGGRFSPREIPGGSALEYVKRGRRDRPRAYVADVRFETSLDVVREATGGWGELTQEGTAVRWRLGVDTLEWPVMLLAAVDADFTVLGPPELAERVRAAGDRLTRCTTPG</sequence>
<dbReference type="InterPro" id="IPR051534">
    <property type="entry name" value="CBASS_pafABC_assoc_protein"/>
</dbReference>
<keyword evidence="2" id="KW-0238">DNA-binding</keyword>
<dbReference type="PANTHER" id="PTHR34580">
    <property type="match status" value="1"/>
</dbReference>
<dbReference type="RefSeq" id="WP_284303004.1">
    <property type="nucleotide sequence ID" value="NZ_BSUO01000001.1"/>
</dbReference>
<dbReference type="PROSITE" id="PS52050">
    <property type="entry name" value="WYL"/>
    <property type="match status" value="1"/>
</dbReference>
<dbReference type="EMBL" id="BSUO01000001">
    <property type="protein sequence ID" value="GMA39003.1"/>
    <property type="molecule type" value="Genomic_DNA"/>
</dbReference>
<accession>A0ABQ6IQP1</accession>
<dbReference type="PROSITE" id="PS00894">
    <property type="entry name" value="HTH_DEOR_1"/>
    <property type="match status" value="1"/>
</dbReference>
<keyword evidence="6" id="KW-1185">Reference proteome</keyword>
<keyword evidence="3" id="KW-0804">Transcription</keyword>
<gene>
    <name evidence="5" type="ORF">GCM10025883_10480</name>
</gene>
<dbReference type="InterPro" id="IPR013196">
    <property type="entry name" value="HTH_11"/>
</dbReference>
<feature type="domain" description="HTH deoR-type" evidence="4">
    <location>
        <begin position="3"/>
        <end position="62"/>
    </location>
</feature>
<dbReference type="PANTHER" id="PTHR34580:SF3">
    <property type="entry name" value="PROTEIN PAFB"/>
    <property type="match status" value="1"/>
</dbReference>
<dbReference type="InterPro" id="IPR036390">
    <property type="entry name" value="WH_DNA-bd_sf"/>
</dbReference>